<feature type="non-terminal residue" evidence="2">
    <location>
        <position position="55"/>
    </location>
</feature>
<dbReference type="InterPro" id="IPR036772">
    <property type="entry name" value="SRCR-like_dom_sf"/>
</dbReference>
<dbReference type="EMBL" id="JAXCGZ010005968">
    <property type="protein sequence ID" value="KAK7080363.1"/>
    <property type="molecule type" value="Genomic_DNA"/>
</dbReference>
<protein>
    <recommendedName>
        <fullName evidence="4">SRCR domain-containing protein</fullName>
    </recommendedName>
</protein>
<dbReference type="AlphaFoldDB" id="A0AAN9AA68"/>
<evidence type="ECO:0000313" key="3">
    <source>
        <dbReference type="Proteomes" id="UP001381693"/>
    </source>
</evidence>
<dbReference type="GO" id="GO:0016020">
    <property type="term" value="C:membrane"/>
    <property type="evidence" value="ECO:0007669"/>
    <property type="project" value="InterPro"/>
</dbReference>
<gene>
    <name evidence="2" type="ORF">SK128_020790</name>
</gene>
<dbReference type="Proteomes" id="UP001381693">
    <property type="component" value="Unassembled WGS sequence"/>
</dbReference>
<keyword evidence="1" id="KW-1015">Disulfide bond</keyword>
<reference evidence="2 3" key="1">
    <citation type="submission" date="2023-11" db="EMBL/GenBank/DDBJ databases">
        <title>Halocaridina rubra genome assembly.</title>
        <authorList>
            <person name="Smith C."/>
        </authorList>
    </citation>
    <scope>NUCLEOTIDE SEQUENCE [LARGE SCALE GENOMIC DNA]</scope>
    <source>
        <strain evidence="2">EP-1</strain>
        <tissue evidence="2">Whole</tissue>
    </source>
</reference>
<name>A0AAN9AA68_HALRR</name>
<keyword evidence="3" id="KW-1185">Reference proteome</keyword>
<accession>A0AAN9AA68</accession>
<evidence type="ECO:0008006" key="4">
    <source>
        <dbReference type="Google" id="ProtNLM"/>
    </source>
</evidence>
<proteinExistence type="predicted"/>
<sequence>GLLSRAGKLEFDKFGNLKPNSEGYLVIRSWSKWEPVCAGVLPDDIATHVCDYLGY</sequence>
<organism evidence="2 3">
    <name type="scientific">Halocaridina rubra</name>
    <name type="common">Hawaiian red shrimp</name>
    <dbReference type="NCBI Taxonomy" id="373956"/>
    <lineage>
        <taxon>Eukaryota</taxon>
        <taxon>Metazoa</taxon>
        <taxon>Ecdysozoa</taxon>
        <taxon>Arthropoda</taxon>
        <taxon>Crustacea</taxon>
        <taxon>Multicrustacea</taxon>
        <taxon>Malacostraca</taxon>
        <taxon>Eumalacostraca</taxon>
        <taxon>Eucarida</taxon>
        <taxon>Decapoda</taxon>
        <taxon>Pleocyemata</taxon>
        <taxon>Caridea</taxon>
        <taxon>Atyoidea</taxon>
        <taxon>Atyidae</taxon>
        <taxon>Halocaridina</taxon>
    </lineage>
</organism>
<comment type="caution">
    <text evidence="2">The sequence shown here is derived from an EMBL/GenBank/DDBJ whole genome shotgun (WGS) entry which is preliminary data.</text>
</comment>
<evidence type="ECO:0000256" key="1">
    <source>
        <dbReference type="ARBA" id="ARBA00023157"/>
    </source>
</evidence>
<evidence type="ECO:0000313" key="2">
    <source>
        <dbReference type="EMBL" id="KAK7080363.1"/>
    </source>
</evidence>
<feature type="non-terminal residue" evidence="2">
    <location>
        <position position="1"/>
    </location>
</feature>
<dbReference type="SUPFAM" id="SSF56487">
    <property type="entry name" value="SRCR-like"/>
    <property type="match status" value="1"/>
</dbReference>